<dbReference type="Gene3D" id="3.40.50.150">
    <property type="entry name" value="Vaccinia Virus protein VP39"/>
    <property type="match status" value="1"/>
</dbReference>
<dbReference type="InterPro" id="IPR029063">
    <property type="entry name" value="SAM-dependent_MTases_sf"/>
</dbReference>
<feature type="domain" description="O-methyltransferase C-terminal" evidence="6">
    <location>
        <begin position="140"/>
        <end position="348"/>
    </location>
</feature>
<evidence type="ECO:0000259" key="6">
    <source>
        <dbReference type="Pfam" id="PF00891"/>
    </source>
</evidence>
<dbReference type="Proteomes" id="UP001206925">
    <property type="component" value="Unassembled WGS sequence"/>
</dbReference>
<sequence>LFNIIPLKGARASMTIENGTDSDAMLRGQAQILQYMYGALDGMAIRCCVELRIADIINNHGRPTTLSEISTSIDSPSINVDGLKRLMTFLVNRKVFDETAQSEETLYSLNNCSKWLLCDTNVTLAPLVMLRTNPITNLPFHVLSRAIKEGGTAFKAAHGEELFDFCLLNSEFNRLFNEGMACTAKITINAIISSYKDGFLSSKGSVVDVGGGIGTAISEIVKAYPHLKGINFDLSHVISTAPTYDGVTHVAGDMFKSIPPTETIFMKWILHDWSDGDCIKILQNCRKAISKETSGKLVIVEIVQQPIAHDIFDDTRLTYDLVMFAHFSGGRERTEKEWKKLLKEGGFSRYNIIKIPTLQSIIEAFP</sequence>
<dbReference type="InterPro" id="IPR016461">
    <property type="entry name" value="COMT-like"/>
</dbReference>
<dbReference type="Pfam" id="PF00891">
    <property type="entry name" value="Methyltransf_2"/>
    <property type="match status" value="1"/>
</dbReference>
<dbReference type="FunFam" id="3.40.50.150:FF:000294">
    <property type="entry name" value="O-methyltransferase family protein"/>
    <property type="match status" value="1"/>
</dbReference>
<comment type="caution">
    <text evidence="8">The sequence shown here is derived from an EMBL/GenBank/DDBJ whole genome shotgun (WGS) entry which is preliminary data.</text>
</comment>
<keyword evidence="1" id="KW-0489">Methyltransferase</keyword>
<dbReference type="GO" id="GO:0008171">
    <property type="term" value="F:O-methyltransferase activity"/>
    <property type="evidence" value="ECO:0007669"/>
    <property type="project" value="InterPro"/>
</dbReference>
<keyword evidence="3" id="KW-0949">S-adenosyl-L-methionine</keyword>
<evidence type="ECO:0000256" key="4">
    <source>
        <dbReference type="ARBA" id="ARBA00034481"/>
    </source>
</evidence>
<proteinExistence type="inferred from homology"/>
<dbReference type="GO" id="GO:0046983">
    <property type="term" value="F:protein dimerization activity"/>
    <property type="evidence" value="ECO:0007669"/>
    <property type="project" value="InterPro"/>
</dbReference>
<reference evidence="8" key="1">
    <citation type="submission" date="2022-06" db="EMBL/GenBank/DDBJ databases">
        <title>Uncovering the hologenomic basis of an extraordinary plant invasion.</title>
        <authorList>
            <person name="Bieker V.C."/>
            <person name="Martin M.D."/>
            <person name="Gilbert T."/>
            <person name="Hodgins K."/>
            <person name="Battlay P."/>
            <person name="Petersen B."/>
            <person name="Wilson J."/>
        </authorList>
    </citation>
    <scope>NUCLEOTIDE SEQUENCE</scope>
    <source>
        <strain evidence="8">AA19_3_7</strain>
        <tissue evidence="8">Leaf</tissue>
    </source>
</reference>
<keyword evidence="2" id="KW-0808">Transferase</keyword>
<dbReference type="EMBL" id="JAMZMK010011178">
    <property type="protein sequence ID" value="KAI7728640.1"/>
    <property type="molecule type" value="Genomic_DNA"/>
</dbReference>
<feature type="domain" description="O-methyltransferase dimerisation" evidence="7">
    <location>
        <begin position="33"/>
        <end position="117"/>
    </location>
</feature>
<organism evidence="8 9">
    <name type="scientific">Ambrosia artemisiifolia</name>
    <name type="common">Common ragweed</name>
    <dbReference type="NCBI Taxonomy" id="4212"/>
    <lineage>
        <taxon>Eukaryota</taxon>
        <taxon>Viridiplantae</taxon>
        <taxon>Streptophyta</taxon>
        <taxon>Embryophyta</taxon>
        <taxon>Tracheophyta</taxon>
        <taxon>Spermatophyta</taxon>
        <taxon>Magnoliopsida</taxon>
        <taxon>eudicotyledons</taxon>
        <taxon>Gunneridae</taxon>
        <taxon>Pentapetalae</taxon>
        <taxon>asterids</taxon>
        <taxon>campanulids</taxon>
        <taxon>Asterales</taxon>
        <taxon>Asteraceae</taxon>
        <taxon>Asteroideae</taxon>
        <taxon>Heliantheae alliance</taxon>
        <taxon>Heliantheae</taxon>
        <taxon>Ambrosia</taxon>
    </lineage>
</organism>
<dbReference type="GO" id="GO:0032259">
    <property type="term" value="P:methylation"/>
    <property type="evidence" value="ECO:0007669"/>
    <property type="project" value="UniProtKB-KW"/>
</dbReference>
<name>A0AAD5BSF3_AMBAR</name>
<evidence type="ECO:0000256" key="3">
    <source>
        <dbReference type="ARBA" id="ARBA00022691"/>
    </source>
</evidence>
<evidence type="ECO:0000256" key="1">
    <source>
        <dbReference type="ARBA" id="ARBA00022603"/>
    </source>
</evidence>
<dbReference type="InterPro" id="IPR001077">
    <property type="entry name" value="COMT_C"/>
</dbReference>
<dbReference type="Gene3D" id="1.10.10.10">
    <property type="entry name" value="Winged helix-like DNA-binding domain superfamily/Winged helix DNA-binding domain"/>
    <property type="match status" value="1"/>
</dbReference>
<evidence type="ECO:0000256" key="5">
    <source>
        <dbReference type="PIRSR" id="PIRSR005739-1"/>
    </source>
</evidence>
<evidence type="ECO:0000313" key="8">
    <source>
        <dbReference type="EMBL" id="KAI7728640.1"/>
    </source>
</evidence>
<dbReference type="SUPFAM" id="SSF53335">
    <property type="entry name" value="S-adenosyl-L-methionine-dependent methyltransferases"/>
    <property type="match status" value="1"/>
</dbReference>
<dbReference type="InterPro" id="IPR012967">
    <property type="entry name" value="COMT_dimerisation"/>
</dbReference>
<keyword evidence="9" id="KW-1185">Reference proteome</keyword>
<comment type="similarity">
    <text evidence="4">Belongs to the class I-like SAM-binding methyltransferase superfamily. Cation-independent O-methyltransferase family. COMT subfamily.</text>
</comment>
<evidence type="ECO:0000256" key="2">
    <source>
        <dbReference type="ARBA" id="ARBA00022679"/>
    </source>
</evidence>
<feature type="non-terminal residue" evidence="8">
    <location>
        <position position="366"/>
    </location>
</feature>
<feature type="active site" description="Proton acceptor" evidence="5">
    <location>
        <position position="271"/>
    </location>
</feature>
<accession>A0AAD5BSF3</accession>
<dbReference type="InterPro" id="IPR036388">
    <property type="entry name" value="WH-like_DNA-bd_sf"/>
</dbReference>
<evidence type="ECO:0000313" key="9">
    <source>
        <dbReference type="Proteomes" id="UP001206925"/>
    </source>
</evidence>
<dbReference type="PIRSF" id="PIRSF005739">
    <property type="entry name" value="O-mtase"/>
    <property type="match status" value="1"/>
</dbReference>
<evidence type="ECO:0000259" key="7">
    <source>
        <dbReference type="Pfam" id="PF08100"/>
    </source>
</evidence>
<dbReference type="AlphaFoldDB" id="A0AAD5BSF3"/>
<dbReference type="InterPro" id="IPR036390">
    <property type="entry name" value="WH_DNA-bd_sf"/>
</dbReference>
<dbReference type="Pfam" id="PF08100">
    <property type="entry name" value="Dimerisation"/>
    <property type="match status" value="1"/>
</dbReference>
<gene>
    <name evidence="8" type="ORF">M8C21_007260</name>
</gene>
<dbReference type="PANTHER" id="PTHR11746">
    <property type="entry name" value="O-METHYLTRANSFERASE"/>
    <property type="match status" value="1"/>
</dbReference>
<protein>
    <submittedName>
        <fullName evidence="8">Uncharacterized protein</fullName>
    </submittedName>
</protein>
<dbReference type="PROSITE" id="PS51683">
    <property type="entry name" value="SAM_OMT_II"/>
    <property type="match status" value="1"/>
</dbReference>
<dbReference type="SUPFAM" id="SSF46785">
    <property type="entry name" value="Winged helix' DNA-binding domain"/>
    <property type="match status" value="1"/>
</dbReference>